<dbReference type="PANTHER" id="PTHR46862:SF5">
    <property type="entry name" value="OS02G0170000 PROTEIN"/>
    <property type="match status" value="1"/>
</dbReference>
<protein>
    <submittedName>
        <fullName evidence="3">Tetratricopeptide-like helical domain superfamily</fullName>
    </submittedName>
</protein>
<evidence type="ECO:0000313" key="4">
    <source>
        <dbReference type="Proteomes" id="UP000215914"/>
    </source>
</evidence>
<sequence length="160" mass="17866">MVSVCGTYEILLGYYAGAGRLNDSWEAVAKMNKDGFEPISFVYSRIIELYRDNGMWKSSSRNQGGKRSSSMVISRMRLCCSIKCKHKGCILIRASSLPSLVSRLGEQGKWDVIEKTFEHLRNGGHLIYAVLVDIYGQYGKFEDAEECINALKPEGVPLSA</sequence>
<dbReference type="Gene3D" id="1.25.40.10">
    <property type="entry name" value="Tetratricopeptide repeat domain"/>
    <property type="match status" value="1"/>
</dbReference>
<dbReference type="PROSITE" id="PS51375">
    <property type="entry name" value="PPR"/>
    <property type="match status" value="1"/>
</dbReference>
<gene>
    <name evidence="3" type="ORF">HanXRQr2_Chr14g0624551</name>
</gene>
<name>A0A9K3H5T2_HELAN</name>
<dbReference type="Proteomes" id="UP000215914">
    <property type="component" value="Unassembled WGS sequence"/>
</dbReference>
<reference evidence="3" key="2">
    <citation type="submission" date="2020-06" db="EMBL/GenBank/DDBJ databases">
        <title>Helianthus annuus Genome sequencing and assembly Release 2.</title>
        <authorList>
            <person name="Gouzy J."/>
            <person name="Langlade N."/>
            <person name="Munos S."/>
        </authorList>
    </citation>
    <scope>NUCLEOTIDE SEQUENCE</scope>
    <source>
        <tissue evidence="3">Leaves</tissue>
    </source>
</reference>
<reference evidence="3" key="1">
    <citation type="journal article" date="2017" name="Nature">
        <title>The sunflower genome provides insights into oil metabolism, flowering and Asterid evolution.</title>
        <authorList>
            <person name="Badouin H."/>
            <person name="Gouzy J."/>
            <person name="Grassa C.J."/>
            <person name="Murat F."/>
            <person name="Staton S.E."/>
            <person name="Cottret L."/>
            <person name="Lelandais-Briere C."/>
            <person name="Owens G.L."/>
            <person name="Carrere S."/>
            <person name="Mayjonade B."/>
            <person name="Legrand L."/>
            <person name="Gill N."/>
            <person name="Kane N.C."/>
            <person name="Bowers J.E."/>
            <person name="Hubner S."/>
            <person name="Bellec A."/>
            <person name="Berard A."/>
            <person name="Berges H."/>
            <person name="Blanchet N."/>
            <person name="Boniface M.C."/>
            <person name="Brunel D."/>
            <person name="Catrice O."/>
            <person name="Chaidir N."/>
            <person name="Claudel C."/>
            <person name="Donnadieu C."/>
            <person name="Faraut T."/>
            <person name="Fievet G."/>
            <person name="Helmstetter N."/>
            <person name="King M."/>
            <person name="Knapp S.J."/>
            <person name="Lai Z."/>
            <person name="Le Paslier M.C."/>
            <person name="Lippi Y."/>
            <person name="Lorenzon L."/>
            <person name="Mandel J.R."/>
            <person name="Marage G."/>
            <person name="Marchand G."/>
            <person name="Marquand E."/>
            <person name="Bret-Mestries E."/>
            <person name="Morien E."/>
            <person name="Nambeesan S."/>
            <person name="Nguyen T."/>
            <person name="Pegot-Espagnet P."/>
            <person name="Pouilly N."/>
            <person name="Raftis F."/>
            <person name="Sallet E."/>
            <person name="Schiex T."/>
            <person name="Thomas J."/>
            <person name="Vandecasteele C."/>
            <person name="Vares D."/>
            <person name="Vear F."/>
            <person name="Vautrin S."/>
            <person name="Crespi M."/>
            <person name="Mangin B."/>
            <person name="Burke J.M."/>
            <person name="Salse J."/>
            <person name="Munos S."/>
            <person name="Vincourt P."/>
            <person name="Rieseberg L.H."/>
            <person name="Langlade N.B."/>
        </authorList>
    </citation>
    <scope>NUCLEOTIDE SEQUENCE</scope>
    <source>
        <tissue evidence="3">Leaves</tissue>
    </source>
</reference>
<evidence type="ECO:0000256" key="2">
    <source>
        <dbReference type="PROSITE-ProRule" id="PRU00708"/>
    </source>
</evidence>
<keyword evidence="1" id="KW-0677">Repeat</keyword>
<proteinExistence type="predicted"/>
<dbReference type="PANTHER" id="PTHR46862">
    <property type="entry name" value="OS07G0661900 PROTEIN"/>
    <property type="match status" value="1"/>
</dbReference>
<evidence type="ECO:0000256" key="1">
    <source>
        <dbReference type="ARBA" id="ARBA00022737"/>
    </source>
</evidence>
<keyword evidence="4" id="KW-1185">Reference proteome</keyword>
<dbReference type="InterPro" id="IPR002885">
    <property type="entry name" value="PPR_rpt"/>
</dbReference>
<organism evidence="3 4">
    <name type="scientific">Helianthus annuus</name>
    <name type="common">Common sunflower</name>
    <dbReference type="NCBI Taxonomy" id="4232"/>
    <lineage>
        <taxon>Eukaryota</taxon>
        <taxon>Viridiplantae</taxon>
        <taxon>Streptophyta</taxon>
        <taxon>Embryophyta</taxon>
        <taxon>Tracheophyta</taxon>
        <taxon>Spermatophyta</taxon>
        <taxon>Magnoliopsida</taxon>
        <taxon>eudicotyledons</taxon>
        <taxon>Gunneridae</taxon>
        <taxon>Pentapetalae</taxon>
        <taxon>asterids</taxon>
        <taxon>campanulids</taxon>
        <taxon>Asterales</taxon>
        <taxon>Asteraceae</taxon>
        <taxon>Asteroideae</taxon>
        <taxon>Heliantheae alliance</taxon>
        <taxon>Heliantheae</taxon>
        <taxon>Helianthus</taxon>
    </lineage>
</organism>
<accession>A0A9K3H5T2</accession>
<evidence type="ECO:0000313" key="3">
    <source>
        <dbReference type="EMBL" id="KAF5767456.1"/>
    </source>
</evidence>
<dbReference type="Gramene" id="mRNA:HanXRQr2_Chr14g0624551">
    <property type="protein sequence ID" value="mRNA:HanXRQr2_Chr14g0624551"/>
    <property type="gene ID" value="HanXRQr2_Chr14g0624551"/>
</dbReference>
<feature type="repeat" description="PPR" evidence="2">
    <location>
        <begin position="4"/>
        <end position="38"/>
    </location>
</feature>
<dbReference type="AlphaFoldDB" id="A0A9K3H5T2"/>
<dbReference type="InterPro" id="IPR011990">
    <property type="entry name" value="TPR-like_helical_dom_sf"/>
</dbReference>
<dbReference type="Pfam" id="PF01535">
    <property type="entry name" value="PPR"/>
    <property type="match status" value="1"/>
</dbReference>
<dbReference type="EMBL" id="MNCJ02000329">
    <property type="protein sequence ID" value="KAF5767456.1"/>
    <property type="molecule type" value="Genomic_DNA"/>
</dbReference>
<comment type="caution">
    <text evidence="3">The sequence shown here is derived from an EMBL/GenBank/DDBJ whole genome shotgun (WGS) entry which is preliminary data.</text>
</comment>